<gene>
    <name evidence="2" type="ORF">AWC30_01950</name>
</gene>
<dbReference type="Gene3D" id="3.30.70.120">
    <property type="match status" value="3"/>
</dbReference>
<dbReference type="InterPro" id="IPR011322">
    <property type="entry name" value="N-reg_PII-like_a/b"/>
</dbReference>
<sequence length="352" mass="38039">MTAGDSLKLTVYLNERLRGGAGRFLADELLDLFGSRRIATSIVLRGVGGFGPQRILRSDRTLSLSEDPPVAITAVDTRAAIEDLLDPLRSLPFRGQLTLERARLLTGIPPGAPPPELTEAAKLTVYLGRKQRIGSVPAHVALCALLHRRGIAGASVFLGVDGTRFGQRQRARFVGNNADVPIMIVAVGSGPQIAAVVPELAEAVAEPVITAERVRICKRDGEFFGRPHPLPDTDEHGRPLWQKLTVYTSAAGRFGGEPVHRALLSRLYRQRCVRGATVLRGIWGFHGDHRPHGDRWWAVARRVPVTTVIVDTPTRIAEAFTVVDEVTAGQGLVTSETVPALLSGEGIASHRS</sequence>
<reference evidence="2 3" key="1">
    <citation type="submission" date="2016-01" db="EMBL/GenBank/DDBJ databases">
        <title>The new phylogeny of the genus Mycobacterium.</title>
        <authorList>
            <person name="Tarcisio F."/>
            <person name="Conor M."/>
            <person name="Antonella G."/>
            <person name="Elisabetta G."/>
            <person name="Giulia F.S."/>
            <person name="Sara T."/>
            <person name="Anna F."/>
            <person name="Clotilde B."/>
            <person name="Roberto B."/>
            <person name="Veronica D.S."/>
            <person name="Fabio R."/>
            <person name="Monica P."/>
            <person name="Olivier J."/>
            <person name="Enrico T."/>
            <person name="Nicola S."/>
        </authorList>
    </citation>
    <scope>NUCLEOTIDE SEQUENCE [LARGE SCALE GENOMIC DNA]</scope>
    <source>
        <strain evidence="2 3">DSM 44153</strain>
    </source>
</reference>
<keyword evidence="3" id="KW-1185">Reference proteome</keyword>
<evidence type="ECO:0008006" key="4">
    <source>
        <dbReference type="Google" id="ProtNLM"/>
    </source>
</evidence>
<proteinExistence type="inferred from homology"/>
<dbReference type="STRING" id="1798.AWC30_01950"/>
<comment type="similarity">
    <text evidence="1">Belongs to the UPF0166 family.</text>
</comment>
<dbReference type="InterPro" id="IPR015867">
    <property type="entry name" value="N-reg_PII/ATP_PRibTrfase_C"/>
</dbReference>
<dbReference type="RefSeq" id="WP_234807884.1">
    <property type="nucleotide sequence ID" value="NZ_JACKSN010000020.1"/>
</dbReference>
<dbReference type="PANTHER" id="PTHR35983">
    <property type="entry name" value="UPF0166 PROTEIN TM_0021"/>
    <property type="match status" value="1"/>
</dbReference>
<organism evidence="2 3">
    <name type="scientific">Mycolicibacillus trivialis</name>
    <dbReference type="NCBI Taxonomy" id="1798"/>
    <lineage>
        <taxon>Bacteria</taxon>
        <taxon>Bacillati</taxon>
        <taxon>Actinomycetota</taxon>
        <taxon>Actinomycetes</taxon>
        <taxon>Mycobacteriales</taxon>
        <taxon>Mycobacteriaceae</taxon>
        <taxon>Mycolicibacillus</taxon>
    </lineage>
</organism>
<accession>A0A1X2EQP2</accession>
<evidence type="ECO:0000313" key="2">
    <source>
        <dbReference type="EMBL" id="ORX08521.1"/>
    </source>
</evidence>
<dbReference type="Proteomes" id="UP000193090">
    <property type="component" value="Unassembled WGS sequence"/>
</dbReference>
<evidence type="ECO:0000313" key="3">
    <source>
        <dbReference type="Proteomes" id="UP000193090"/>
    </source>
</evidence>
<dbReference type="Pfam" id="PF02641">
    <property type="entry name" value="DUF190"/>
    <property type="match status" value="3"/>
</dbReference>
<dbReference type="AlphaFoldDB" id="A0A1X2EQP2"/>
<comment type="caution">
    <text evidence="2">The sequence shown here is derived from an EMBL/GenBank/DDBJ whole genome shotgun (WGS) entry which is preliminary data.</text>
</comment>
<dbReference type="PANTHER" id="PTHR35983:SF1">
    <property type="entry name" value="UPF0166 PROTEIN TM_0021"/>
    <property type="match status" value="1"/>
</dbReference>
<dbReference type="EMBL" id="LQPZ01000006">
    <property type="protein sequence ID" value="ORX08521.1"/>
    <property type="molecule type" value="Genomic_DNA"/>
</dbReference>
<dbReference type="SUPFAM" id="SSF54913">
    <property type="entry name" value="GlnB-like"/>
    <property type="match status" value="3"/>
</dbReference>
<evidence type="ECO:0000256" key="1">
    <source>
        <dbReference type="ARBA" id="ARBA00010554"/>
    </source>
</evidence>
<protein>
    <recommendedName>
        <fullName evidence="4">DUF190 domain-containing protein</fullName>
    </recommendedName>
</protein>
<name>A0A1X2EQP2_9MYCO</name>
<dbReference type="InterPro" id="IPR003793">
    <property type="entry name" value="UPF0166"/>
</dbReference>